<dbReference type="AlphaFoldDB" id="A0A6I3ST70"/>
<dbReference type="NCBIfam" id="TIGR00369">
    <property type="entry name" value="unchar_dom_1"/>
    <property type="match status" value="1"/>
</dbReference>
<protein>
    <submittedName>
        <fullName evidence="4">Hotdog fold thioesterase</fullName>
    </submittedName>
</protein>
<gene>
    <name evidence="4" type="ORF">GM672_06260</name>
</gene>
<reference evidence="4 5" key="1">
    <citation type="submission" date="2019-11" db="EMBL/GenBank/DDBJ databases">
        <title>Type strains purchased from KCTC, JCM and DSMZ.</title>
        <authorList>
            <person name="Lu H."/>
        </authorList>
    </citation>
    <scope>NUCLEOTIDE SEQUENCE [LARGE SCALE GENOMIC DNA]</scope>
    <source>
        <strain evidence="4 5">KCTC 52429</strain>
    </source>
</reference>
<dbReference type="PANTHER" id="PTHR21660">
    <property type="entry name" value="THIOESTERASE SUPERFAMILY MEMBER-RELATED"/>
    <property type="match status" value="1"/>
</dbReference>
<evidence type="ECO:0000313" key="5">
    <source>
        <dbReference type="Proteomes" id="UP000430634"/>
    </source>
</evidence>
<evidence type="ECO:0000256" key="2">
    <source>
        <dbReference type="ARBA" id="ARBA00022801"/>
    </source>
</evidence>
<evidence type="ECO:0000259" key="3">
    <source>
        <dbReference type="Pfam" id="PF03061"/>
    </source>
</evidence>
<feature type="domain" description="Thioesterase" evidence="3">
    <location>
        <begin position="49"/>
        <end position="123"/>
    </location>
</feature>
<keyword evidence="2" id="KW-0378">Hydrolase</keyword>
<comment type="caution">
    <text evidence="4">The sequence shown here is derived from an EMBL/GenBank/DDBJ whole genome shotgun (WGS) entry which is preliminary data.</text>
</comment>
<name>A0A6I3ST70_9BURK</name>
<dbReference type="InterPro" id="IPR029069">
    <property type="entry name" value="HotDog_dom_sf"/>
</dbReference>
<proteinExistence type="inferred from homology"/>
<accession>A0A6I3ST70</accession>
<dbReference type="InterPro" id="IPR006683">
    <property type="entry name" value="Thioestr_dom"/>
</dbReference>
<dbReference type="InterPro" id="IPR003736">
    <property type="entry name" value="PAAI_dom"/>
</dbReference>
<dbReference type="PANTHER" id="PTHR21660:SF1">
    <property type="entry name" value="ACYL-COENZYME A THIOESTERASE 13"/>
    <property type="match status" value="1"/>
</dbReference>
<dbReference type="CDD" id="cd03443">
    <property type="entry name" value="PaaI_thioesterase"/>
    <property type="match status" value="1"/>
</dbReference>
<organism evidence="4 5">
    <name type="scientific">Pseudoduganella buxea</name>
    <dbReference type="NCBI Taxonomy" id="1949069"/>
    <lineage>
        <taxon>Bacteria</taxon>
        <taxon>Pseudomonadati</taxon>
        <taxon>Pseudomonadota</taxon>
        <taxon>Betaproteobacteria</taxon>
        <taxon>Burkholderiales</taxon>
        <taxon>Oxalobacteraceae</taxon>
        <taxon>Telluria group</taxon>
        <taxon>Pseudoduganella</taxon>
    </lineage>
</organism>
<sequence>MLDDVPPGFERIKRGGPFVAGLGELYYRRNGADIVIALRVTQRHTNMRGIAHGGLLASLADTALGIGLTLWCDGKQSFVTVSLTTDFLAAARPGDWVEAHVQVERIGGRVAFAGCHLEAGGKRLLRATGVFAVMAPLTAEQLAAGY</sequence>
<evidence type="ECO:0000256" key="1">
    <source>
        <dbReference type="ARBA" id="ARBA00008324"/>
    </source>
</evidence>
<dbReference type="Proteomes" id="UP000430634">
    <property type="component" value="Unassembled WGS sequence"/>
</dbReference>
<dbReference type="Pfam" id="PF03061">
    <property type="entry name" value="4HBT"/>
    <property type="match status" value="1"/>
</dbReference>
<evidence type="ECO:0000313" key="4">
    <source>
        <dbReference type="EMBL" id="MTV52338.1"/>
    </source>
</evidence>
<comment type="similarity">
    <text evidence="1">Belongs to the thioesterase PaaI family.</text>
</comment>
<dbReference type="SUPFAM" id="SSF54637">
    <property type="entry name" value="Thioesterase/thiol ester dehydrase-isomerase"/>
    <property type="match status" value="1"/>
</dbReference>
<dbReference type="EMBL" id="WNKZ01000011">
    <property type="protein sequence ID" value="MTV52338.1"/>
    <property type="molecule type" value="Genomic_DNA"/>
</dbReference>
<dbReference type="GO" id="GO:0047617">
    <property type="term" value="F:fatty acyl-CoA hydrolase activity"/>
    <property type="evidence" value="ECO:0007669"/>
    <property type="project" value="InterPro"/>
</dbReference>
<dbReference type="InterPro" id="IPR039298">
    <property type="entry name" value="ACOT13"/>
</dbReference>
<dbReference type="OrthoDB" id="7060041at2"/>
<dbReference type="Gene3D" id="3.10.129.10">
    <property type="entry name" value="Hotdog Thioesterase"/>
    <property type="match status" value="1"/>
</dbReference>